<evidence type="ECO:0000256" key="1">
    <source>
        <dbReference type="ARBA" id="ARBA00009224"/>
    </source>
</evidence>
<dbReference type="Pfam" id="PF10558">
    <property type="entry name" value="MTP18"/>
    <property type="match status" value="1"/>
</dbReference>
<dbReference type="PANTHER" id="PTHR11001:SF2">
    <property type="entry name" value="MITOCHONDRIAL FISSION PROCESS PROTEIN 1"/>
    <property type="match status" value="1"/>
</dbReference>
<dbReference type="PANTHER" id="PTHR11001">
    <property type="entry name" value="MITOCHONDRIAL FISSION PROCESS PROTEIN 1"/>
    <property type="match status" value="1"/>
</dbReference>
<accession>A0A673JAQ2</accession>
<dbReference type="InterPro" id="IPR019560">
    <property type="entry name" value="Mitochondrial_18_kDa_protein"/>
</dbReference>
<protein>
    <recommendedName>
        <fullName evidence="2">Mitochondrial fission process protein 1</fullName>
    </recommendedName>
    <alternativeName>
        <fullName evidence="3">Mitochondrial 18 kDa protein</fullName>
    </alternativeName>
</protein>
<dbReference type="Ensembl" id="ENSSRHT00000051409.1">
    <property type="protein sequence ID" value="ENSSRHP00000049998.1"/>
    <property type="gene ID" value="ENSSRHG00000025176.1"/>
</dbReference>
<name>A0A673JAQ2_9TELE</name>
<dbReference type="Proteomes" id="UP000472270">
    <property type="component" value="Unassembled WGS sequence"/>
</dbReference>
<gene>
    <name evidence="5" type="primary">mtfp1</name>
</gene>
<dbReference type="AlphaFoldDB" id="A0A673JAQ2"/>
<organism evidence="5 6">
    <name type="scientific">Sinocyclocheilus rhinocerous</name>
    <dbReference type="NCBI Taxonomy" id="307959"/>
    <lineage>
        <taxon>Eukaryota</taxon>
        <taxon>Metazoa</taxon>
        <taxon>Chordata</taxon>
        <taxon>Craniata</taxon>
        <taxon>Vertebrata</taxon>
        <taxon>Euteleostomi</taxon>
        <taxon>Actinopterygii</taxon>
        <taxon>Neopterygii</taxon>
        <taxon>Teleostei</taxon>
        <taxon>Ostariophysi</taxon>
        <taxon>Cypriniformes</taxon>
        <taxon>Cyprinidae</taxon>
        <taxon>Cyprininae</taxon>
        <taxon>Sinocyclocheilus</taxon>
    </lineage>
</organism>
<feature type="region of interest" description="Disordered" evidence="4">
    <location>
        <begin position="151"/>
        <end position="171"/>
    </location>
</feature>
<evidence type="ECO:0000313" key="5">
    <source>
        <dbReference type="Ensembl" id="ENSSRHP00000049998.1"/>
    </source>
</evidence>
<keyword evidence="6" id="KW-1185">Reference proteome</keyword>
<proteinExistence type="inferred from homology"/>
<evidence type="ECO:0000256" key="2">
    <source>
        <dbReference type="ARBA" id="ARBA00017835"/>
    </source>
</evidence>
<comment type="similarity">
    <text evidence="1">Belongs to the MTFP1 family.</text>
</comment>
<reference evidence="5" key="2">
    <citation type="submission" date="2025-09" db="UniProtKB">
        <authorList>
            <consortium name="Ensembl"/>
        </authorList>
    </citation>
    <scope>IDENTIFICATION</scope>
</reference>
<evidence type="ECO:0000256" key="4">
    <source>
        <dbReference type="SAM" id="MobiDB-lite"/>
    </source>
</evidence>
<dbReference type="GO" id="GO:0005739">
    <property type="term" value="C:mitochondrion"/>
    <property type="evidence" value="ECO:0007669"/>
    <property type="project" value="TreeGrafter"/>
</dbReference>
<evidence type="ECO:0000313" key="6">
    <source>
        <dbReference type="Proteomes" id="UP000472270"/>
    </source>
</evidence>
<sequence length="201" mass="22457">MEHTPEKHSKEVDIYRDTWVRFLGYANEVGEAFRALVPVSAVWASYAVATAYVSADALDKGRKAAAVSLDQSESVSLSSSRLLFMMVRLVCVCRLTLRIMERRGGWPSLWSTRSSGRLWLQWPFLDSQSTAFVPRRSSCWEKPHAGHFLCASGPRPPSASPPSHSSSHPSTGRWISCWTPAFGNSTLKEKNMNEPCHDTDL</sequence>
<feature type="compositionally biased region" description="Low complexity" evidence="4">
    <location>
        <begin position="161"/>
        <end position="171"/>
    </location>
</feature>
<evidence type="ECO:0000256" key="3">
    <source>
        <dbReference type="ARBA" id="ARBA00029631"/>
    </source>
</evidence>
<reference evidence="5" key="1">
    <citation type="submission" date="2025-08" db="UniProtKB">
        <authorList>
            <consortium name="Ensembl"/>
        </authorList>
    </citation>
    <scope>IDENTIFICATION</scope>
</reference>
<dbReference type="GO" id="GO:0000266">
    <property type="term" value="P:mitochondrial fission"/>
    <property type="evidence" value="ECO:0007669"/>
    <property type="project" value="TreeGrafter"/>
</dbReference>